<accession>A0A220MH29</accession>
<dbReference type="SUPFAM" id="SSF53335">
    <property type="entry name" value="S-adenosyl-L-methionine-dependent methyltransferases"/>
    <property type="match status" value="1"/>
</dbReference>
<name>A0A220MH29_9BACL</name>
<gene>
    <name evidence="1" type="ORF">BP422_12265</name>
</gene>
<sequence>MIVTTGLEPGEETLRHAAELASTLGLQVVNRRDFSLGQMRKRYGVQEVLVVSALGARLEVPGKKPFFFHPNTSAFRIKRLMRGDTDTMLVACQIHPGDKVLDATLGLGADAIVFSHATGAKGKVVGIESERLLAILVEDGLRHWSSDAIELEQAMRRIEVRCGNHLEVLRGLPARSFDVVYFDPMFEVTVQSSSGIAGVRELANPDALSEEAVLEAQRVARKRVVMKEGKEGRMYERFGFTPFRSRGQQVVYSYKEIGGGE</sequence>
<evidence type="ECO:0000313" key="2">
    <source>
        <dbReference type="Proteomes" id="UP000197781"/>
    </source>
</evidence>
<dbReference type="Pfam" id="PF04445">
    <property type="entry name" value="SAM_MT"/>
    <property type="match status" value="1"/>
</dbReference>
<dbReference type="EMBL" id="CP018145">
    <property type="protein sequence ID" value="ASJ54253.1"/>
    <property type="molecule type" value="Genomic_DNA"/>
</dbReference>
<evidence type="ECO:0008006" key="3">
    <source>
        <dbReference type="Google" id="ProtNLM"/>
    </source>
</evidence>
<dbReference type="PANTHER" id="PTHR36112">
    <property type="entry name" value="RIBOSOMAL RNA SMALL SUBUNIT METHYLTRANSFERASE J"/>
    <property type="match status" value="1"/>
</dbReference>
<proteinExistence type="predicted"/>
<dbReference type="CDD" id="cd02440">
    <property type="entry name" value="AdoMet_MTases"/>
    <property type="match status" value="1"/>
</dbReference>
<dbReference type="InterPro" id="IPR007536">
    <property type="entry name" value="16SrRNA_methylTrfase_J"/>
</dbReference>
<dbReference type="Proteomes" id="UP000197781">
    <property type="component" value="Chromosome"/>
</dbReference>
<dbReference type="PANTHER" id="PTHR36112:SF1">
    <property type="entry name" value="RIBOSOMAL RNA SMALL SUBUNIT METHYLTRANSFERASE J"/>
    <property type="match status" value="1"/>
</dbReference>
<dbReference type="RefSeq" id="WP_088908032.1">
    <property type="nucleotide sequence ID" value="NZ_CP018145.1"/>
</dbReference>
<reference evidence="1 2" key="1">
    <citation type="submission" date="2016-11" db="EMBL/GenBank/DDBJ databases">
        <authorList>
            <person name="Jaros S."/>
            <person name="Januszkiewicz K."/>
            <person name="Wedrychowicz H."/>
        </authorList>
    </citation>
    <scope>NUCLEOTIDE SEQUENCE [LARGE SCALE GENOMIC DNA]</scope>
    <source>
        <strain evidence="1 2">NF2</strain>
    </source>
</reference>
<dbReference type="GO" id="GO:0008990">
    <property type="term" value="F:rRNA (guanine-N2-)-methyltransferase activity"/>
    <property type="evidence" value="ECO:0007669"/>
    <property type="project" value="InterPro"/>
</dbReference>
<evidence type="ECO:0000313" key="1">
    <source>
        <dbReference type="EMBL" id="ASJ54253.1"/>
    </source>
</evidence>
<protein>
    <recommendedName>
        <fullName evidence="3">SAM-dependent methyltransferase</fullName>
    </recommendedName>
</protein>
<organism evidence="1 2">
    <name type="scientific">Brevibacillus formosus</name>
    <dbReference type="NCBI Taxonomy" id="54913"/>
    <lineage>
        <taxon>Bacteria</taxon>
        <taxon>Bacillati</taxon>
        <taxon>Bacillota</taxon>
        <taxon>Bacilli</taxon>
        <taxon>Bacillales</taxon>
        <taxon>Paenibacillaceae</taxon>
        <taxon>Brevibacillus</taxon>
    </lineage>
</organism>
<dbReference type="Gene3D" id="3.40.50.150">
    <property type="entry name" value="Vaccinia Virus protein VP39"/>
    <property type="match status" value="1"/>
</dbReference>
<dbReference type="AlphaFoldDB" id="A0A220MH29"/>
<dbReference type="InterPro" id="IPR029063">
    <property type="entry name" value="SAM-dependent_MTases_sf"/>
</dbReference>
<dbReference type="KEGG" id="bfm:BP422_12265"/>